<dbReference type="GO" id="GO:0006808">
    <property type="term" value="P:regulation of nitrogen utilization"/>
    <property type="evidence" value="ECO:0007669"/>
    <property type="project" value="InterPro"/>
</dbReference>
<dbReference type="InterPro" id="IPR015867">
    <property type="entry name" value="N-reg_PII/ATP_PRibTrfase_C"/>
</dbReference>
<protein>
    <submittedName>
        <fullName evidence="1">P-II family nitrogen regulator</fullName>
    </submittedName>
</protein>
<dbReference type="GO" id="GO:0005524">
    <property type="term" value="F:ATP binding"/>
    <property type="evidence" value="ECO:0007669"/>
    <property type="project" value="TreeGrafter"/>
</dbReference>
<dbReference type="Pfam" id="PF00543">
    <property type="entry name" value="P-II"/>
    <property type="match status" value="1"/>
</dbReference>
<accession>A0A7V4WWW8</accession>
<dbReference type="GO" id="GO:0005829">
    <property type="term" value="C:cytosol"/>
    <property type="evidence" value="ECO:0007669"/>
    <property type="project" value="TreeGrafter"/>
</dbReference>
<comment type="caution">
    <text evidence="1">The sequence shown here is derived from an EMBL/GenBank/DDBJ whole genome shotgun (WGS) entry which is preliminary data.</text>
</comment>
<proteinExistence type="predicted"/>
<reference evidence="1" key="1">
    <citation type="journal article" date="2020" name="mSystems">
        <title>Genome- and Community-Level Interaction Insights into Carbon Utilization and Element Cycling Functions of Hydrothermarchaeota in Hydrothermal Sediment.</title>
        <authorList>
            <person name="Zhou Z."/>
            <person name="Liu Y."/>
            <person name="Xu W."/>
            <person name="Pan J."/>
            <person name="Luo Z.H."/>
            <person name="Li M."/>
        </authorList>
    </citation>
    <scope>NUCLEOTIDE SEQUENCE [LARGE SCALE GENOMIC DNA]</scope>
    <source>
        <strain evidence="1">HyVt-577</strain>
    </source>
</reference>
<dbReference type="InterPro" id="IPR002187">
    <property type="entry name" value="N-reg_PII"/>
</dbReference>
<dbReference type="EMBL" id="DRQG01000142">
    <property type="protein sequence ID" value="HGY57002.1"/>
    <property type="molecule type" value="Genomic_DNA"/>
</dbReference>
<sequence>MKFITAIIKPEKLDSVREALFAAEITRITVSTVSGHGQQEPEEEVYRGVKVVPNLSPKIRIDIACNDEFVDITCNAIMEGAKSGPGEVGDGKIFIRNLEECIRIRTGERGGKAI</sequence>
<dbReference type="SMART" id="SM00938">
    <property type="entry name" value="P-II"/>
    <property type="match status" value="1"/>
</dbReference>
<dbReference type="PANTHER" id="PTHR30115">
    <property type="entry name" value="NITROGEN REGULATORY PROTEIN P-II"/>
    <property type="match status" value="1"/>
</dbReference>
<organism evidence="1">
    <name type="scientific">Caldithrix abyssi</name>
    <dbReference type="NCBI Taxonomy" id="187145"/>
    <lineage>
        <taxon>Bacteria</taxon>
        <taxon>Pseudomonadati</taxon>
        <taxon>Calditrichota</taxon>
        <taxon>Calditrichia</taxon>
        <taxon>Calditrichales</taxon>
        <taxon>Calditrichaceae</taxon>
        <taxon>Caldithrix</taxon>
    </lineage>
</organism>
<name>A0A7V4WWW8_CALAY</name>
<dbReference type="Gene3D" id="3.30.70.120">
    <property type="match status" value="1"/>
</dbReference>
<dbReference type="PANTHER" id="PTHR30115:SF18">
    <property type="entry name" value="NITROGEN REGULATORY PROTEIN P-II"/>
    <property type="match status" value="1"/>
</dbReference>
<dbReference type="Proteomes" id="UP000885779">
    <property type="component" value="Unassembled WGS sequence"/>
</dbReference>
<dbReference type="PROSITE" id="PS51343">
    <property type="entry name" value="PII_GLNB_DOM"/>
    <property type="match status" value="1"/>
</dbReference>
<gene>
    <name evidence="1" type="ORF">ENK44_14940</name>
</gene>
<evidence type="ECO:0000313" key="1">
    <source>
        <dbReference type="EMBL" id="HGY57002.1"/>
    </source>
</evidence>
<dbReference type="AlphaFoldDB" id="A0A7V4WWW8"/>
<dbReference type="PRINTS" id="PR00340">
    <property type="entry name" value="PIIGLNB"/>
</dbReference>
<dbReference type="GO" id="GO:0030234">
    <property type="term" value="F:enzyme regulator activity"/>
    <property type="evidence" value="ECO:0007669"/>
    <property type="project" value="InterPro"/>
</dbReference>
<dbReference type="SUPFAM" id="SSF54913">
    <property type="entry name" value="GlnB-like"/>
    <property type="match status" value="1"/>
</dbReference>
<dbReference type="InterPro" id="IPR011322">
    <property type="entry name" value="N-reg_PII-like_a/b"/>
</dbReference>